<feature type="domain" description="CBS" evidence="3">
    <location>
        <begin position="1"/>
        <end position="66"/>
    </location>
</feature>
<gene>
    <name evidence="4" type="ORF">SAMN04489764_4171</name>
</gene>
<dbReference type="PANTHER" id="PTHR43080:SF2">
    <property type="entry name" value="CBS DOMAIN-CONTAINING PROTEIN"/>
    <property type="match status" value="1"/>
</dbReference>
<dbReference type="OrthoDB" id="3535009at2"/>
<keyword evidence="1 2" id="KW-0129">CBS domain</keyword>
<evidence type="ECO:0000259" key="3">
    <source>
        <dbReference type="PROSITE" id="PS51371"/>
    </source>
</evidence>
<evidence type="ECO:0000313" key="5">
    <source>
        <dbReference type="Proteomes" id="UP000217103"/>
    </source>
</evidence>
<feature type="domain" description="CBS" evidence="3">
    <location>
        <begin position="94"/>
        <end position="147"/>
    </location>
</feature>
<dbReference type="InterPro" id="IPR000644">
    <property type="entry name" value="CBS_dom"/>
</dbReference>
<sequence length="147" mass="15887">MRARDLLVDLPVIGLDSPVIDAVSLLIDQDLPGLIVVDDDGSLFTVLSATEVLRLAVPVYHQEDPILARVEDEAHADALLRRLSGRTVRSCLPPRPHELPVSGPDATVVEVAVLMMRTRIPLVAVVEGGRLLGALTLKTLLEHLLAE</sequence>
<evidence type="ECO:0000256" key="1">
    <source>
        <dbReference type="ARBA" id="ARBA00023122"/>
    </source>
</evidence>
<evidence type="ECO:0000313" key="4">
    <source>
        <dbReference type="EMBL" id="SDR21907.1"/>
    </source>
</evidence>
<dbReference type="EMBL" id="FNKK01000002">
    <property type="protein sequence ID" value="SDR21907.1"/>
    <property type="molecule type" value="Genomic_DNA"/>
</dbReference>
<reference evidence="4 5" key="1">
    <citation type="submission" date="2016-10" db="EMBL/GenBank/DDBJ databases">
        <authorList>
            <person name="de Groot N.N."/>
        </authorList>
    </citation>
    <scope>NUCLEOTIDE SEQUENCE [LARGE SCALE GENOMIC DNA]</scope>
    <source>
        <strain evidence="4 5">DSM 43794</strain>
    </source>
</reference>
<dbReference type="SUPFAM" id="SSF54631">
    <property type="entry name" value="CBS-domain pair"/>
    <property type="match status" value="1"/>
</dbReference>
<accession>A0A1H1H8X6</accession>
<dbReference type="AlphaFoldDB" id="A0A1H1H8X6"/>
<keyword evidence="5" id="KW-1185">Reference proteome</keyword>
<dbReference type="SMART" id="SM00116">
    <property type="entry name" value="CBS"/>
    <property type="match status" value="2"/>
</dbReference>
<organism evidence="4 5">
    <name type="scientific">Thermostaphylospora chromogena</name>
    <dbReference type="NCBI Taxonomy" id="35622"/>
    <lineage>
        <taxon>Bacteria</taxon>
        <taxon>Bacillati</taxon>
        <taxon>Actinomycetota</taxon>
        <taxon>Actinomycetes</taxon>
        <taxon>Streptosporangiales</taxon>
        <taxon>Thermomonosporaceae</taxon>
        <taxon>Thermostaphylospora</taxon>
    </lineage>
</organism>
<dbReference type="Gene3D" id="3.10.580.10">
    <property type="entry name" value="CBS-domain"/>
    <property type="match status" value="1"/>
</dbReference>
<evidence type="ECO:0000256" key="2">
    <source>
        <dbReference type="PROSITE-ProRule" id="PRU00703"/>
    </source>
</evidence>
<dbReference type="RefSeq" id="WP_093261207.1">
    <property type="nucleotide sequence ID" value="NZ_FNKK01000002.1"/>
</dbReference>
<dbReference type="InterPro" id="IPR051257">
    <property type="entry name" value="Diverse_CBS-Domain"/>
</dbReference>
<dbReference type="Proteomes" id="UP000217103">
    <property type="component" value="Unassembled WGS sequence"/>
</dbReference>
<dbReference type="Pfam" id="PF00571">
    <property type="entry name" value="CBS"/>
    <property type="match status" value="2"/>
</dbReference>
<dbReference type="PANTHER" id="PTHR43080">
    <property type="entry name" value="CBS DOMAIN-CONTAINING PROTEIN CBSX3, MITOCHONDRIAL"/>
    <property type="match status" value="1"/>
</dbReference>
<dbReference type="InterPro" id="IPR046342">
    <property type="entry name" value="CBS_dom_sf"/>
</dbReference>
<proteinExistence type="predicted"/>
<dbReference type="STRING" id="35622.SAMN04489764_4171"/>
<dbReference type="PROSITE" id="PS51371">
    <property type="entry name" value="CBS"/>
    <property type="match status" value="2"/>
</dbReference>
<name>A0A1H1H8X6_9ACTN</name>
<protein>
    <submittedName>
        <fullName evidence="4">CBS domain-containing protein</fullName>
    </submittedName>
</protein>
<dbReference type="CDD" id="cd17788">
    <property type="entry name" value="CBS_pair_bac"/>
    <property type="match status" value="1"/>
</dbReference>